<proteinExistence type="predicted"/>
<accession>A0A2D2CXP7</accession>
<dbReference type="KEGG" id="mtw:CQW49_05500"/>
<dbReference type="RefSeq" id="WP_003608775.1">
    <property type="nucleotide sequence ID" value="NZ_ADVE02000001.1"/>
</dbReference>
<gene>
    <name evidence="1" type="ORF">CQW49_05500</name>
</gene>
<reference evidence="2" key="1">
    <citation type="submission" date="2017-10" db="EMBL/GenBank/DDBJ databases">
        <title>Completed PacBio SMRT sequence of Methylosinus trichosporium OB3b reveals presence of a third large plasmid.</title>
        <authorList>
            <person name="Charles T.C."/>
            <person name="Lynch M.D.J."/>
            <person name="Heil J.R."/>
            <person name="Cheng J."/>
        </authorList>
    </citation>
    <scope>NUCLEOTIDE SEQUENCE [LARGE SCALE GENOMIC DNA]</scope>
    <source>
        <strain evidence="2">OB3b</strain>
    </source>
</reference>
<keyword evidence="2" id="KW-1185">Reference proteome</keyword>
<evidence type="ECO:0000313" key="2">
    <source>
        <dbReference type="Proteomes" id="UP000230709"/>
    </source>
</evidence>
<evidence type="ECO:0000313" key="1">
    <source>
        <dbReference type="EMBL" id="ATQ67409.1"/>
    </source>
</evidence>
<dbReference type="STRING" id="595536.GCA_000178815_04058"/>
<protein>
    <submittedName>
        <fullName evidence="1">Uncharacterized protein</fullName>
    </submittedName>
</protein>
<dbReference type="EMBL" id="CP023737">
    <property type="protein sequence ID" value="ATQ67409.1"/>
    <property type="molecule type" value="Genomic_DNA"/>
</dbReference>
<dbReference type="Proteomes" id="UP000230709">
    <property type="component" value="Chromosome"/>
</dbReference>
<organism evidence="1 2">
    <name type="scientific">Methylosinus trichosporium (strain ATCC 35070 / NCIMB 11131 / UNIQEM 75 / OB3b)</name>
    <dbReference type="NCBI Taxonomy" id="595536"/>
    <lineage>
        <taxon>Bacteria</taxon>
        <taxon>Pseudomonadati</taxon>
        <taxon>Pseudomonadota</taxon>
        <taxon>Alphaproteobacteria</taxon>
        <taxon>Hyphomicrobiales</taxon>
        <taxon>Methylocystaceae</taxon>
        <taxon>Methylosinus</taxon>
    </lineage>
</organism>
<sequence>MSIEESAHLLVKLALGAAFLDGGSPDVLLIDAVDNHSVALAAEAVSSGMISREEEETFVIIVKGQLYKASFIAWDEIVEGEGWKDISLPWARWSDDIKTTTKALTENAALDLSGNPSRRRAMNAGKRLALACQRRAAELIRGYPLPRAGRTAVVDALSDIAMEAFDRRITELSMAGDRAGGRA</sequence>
<name>A0A2D2CXP7_METT3</name>
<dbReference type="AlphaFoldDB" id="A0A2D2CXP7"/>